<feature type="coiled-coil region" evidence="1">
    <location>
        <begin position="39"/>
        <end position="66"/>
    </location>
</feature>
<dbReference type="Proteomes" id="UP000301870">
    <property type="component" value="Chromosome 15"/>
</dbReference>
<evidence type="ECO:0000313" key="4">
    <source>
        <dbReference type="RefSeq" id="XP_022820328.1"/>
    </source>
</evidence>
<name>A0A9J7DZQ7_SPOLT</name>
<keyword evidence="3" id="KW-1185">Reference proteome</keyword>
<evidence type="ECO:0000256" key="1">
    <source>
        <dbReference type="SAM" id="Coils"/>
    </source>
</evidence>
<dbReference type="PANTHER" id="PTHR11505">
    <property type="entry name" value="L1 TRANSPOSABLE ELEMENT-RELATED"/>
    <property type="match status" value="1"/>
</dbReference>
<sequence length="228" mass="26855">MDSQFQMLFEKMKIEMQNQTAELKESITKSIMDTMDEKLSPIIEENKKLKSEVEKLQKEIEHLRRGERSNNIMIFGLEELETSTGKLLNKMKGIFKNDLNITLEDNEINKIHRIGNKNNERNKPRPILCSFVTNWKKNEIMKNKKSLSKIYITEDYSKEVLEKRRALKTELDKERQKGNVAYLKHDKLIVKENYSSHEKRKRDVSASPSSSSSYQMQPRKQQTISSIK</sequence>
<dbReference type="AlphaFoldDB" id="A0A9J7DZQ7"/>
<feature type="compositionally biased region" description="Polar residues" evidence="2">
    <location>
        <begin position="214"/>
        <end position="228"/>
    </location>
</feature>
<protein>
    <submittedName>
        <fullName evidence="4">Uncharacterized protein LOC111352198</fullName>
    </submittedName>
</protein>
<evidence type="ECO:0000313" key="3">
    <source>
        <dbReference type="Proteomes" id="UP000301870"/>
    </source>
</evidence>
<gene>
    <name evidence="4" type="primary">LOC111352198</name>
</gene>
<dbReference type="KEGG" id="sliu:111352198"/>
<dbReference type="GeneID" id="111352198"/>
<evidence type="ECO:0000256" key="2">
    <source>
        <dbReference type="SAM" id="MobiDB-lite"/>
    </source>
</evidence>
<feature type="region of interest" description="Disordered" evidence="2">
    <location>
        <begin position="192"/>
        <end position="228"/>
    </location>
</feature>
<dbReference type="OrthoDB" id="6059368at2759"/>
<feature type="compositionally biased region" description="Basic and acidic residues" evidence="2">
    <location>
        <begin position="192"/>
        <end position="204"/>
    </location>
</feature>
<organism evidence="3 4">
    <name type="scientific">Spodoptera litura</name>
    <name type="common">Asian cotton leafworm</name>
    <dbReference type="NCBI Taxonomy" id="69820"/>
    <lineage>
        <taxon>Eukaryota</taxon>
        <taxon>Metazoa</taxon>
        <taxon>Ecdysozoa</taxon>
        <taxon>Arthropoda</taxon>
        <taxon>Hexapoda</taxon>
        <taxon>Insecta</taxon>
        <taxon>Pterygota</taxon>
        <taxon>Neoptera</taxon>
        <taxon>Endopterygota</taxon>
        <taxon>Lepidoptera</taxon>
        <taxon>Glossata</taxon>
        <taxon>Ditrysia</taxon>
        <taxon>Noctuoidea</taxon>
        <taxon>Noctuidae</taxon>
        <taxon>Amphipyrinae</taxon>
        <taxon>Spodoptera</taxon>
    </lineage>
</organism>
<accession>A0A9J7DZQ7</accession>
<dbReference type="RefSeq" id="XP_022820328.1">
    <property type="nucleotide sequence ID" value="XM_022964560.1"/>
</dbReference>
<proteinExistence type="predicted"/>
<reference evidence="4" key="1">
    <citation type="submission" date="2025-08" db="UniProtKB">
        <authorList>
            <consortium name="RefSeq"/>
        </authorList>
    </citation>
    <scope>IDENTIFICATION</scope>
    <source>
        <strain evidence="4">Ishihara</strain>
        <tissue evidence="4">Whole body</tissue>
    </source>
</reference>
<dbReference type="Gene3D" id="3.30.70.1820">
    <property type="entry name" value="L1 transposable element, RRM domain"/>
    <property type="match status" value="1"/>
</dbReference>
<dbReference type="InterPro" id="IPR004244">
    <property type="entry name" value="Transposase_22"/>
</dbReference>
<keyword evidence="1" id="KW-0175">Coiled coil</keyword>